<evidence type="ECO:0000313" key="3">
    <source>
        <dbReference type="Proteomes" id="UP000708148"/>
    </source>
</evidence>
<dbReference type="Proteomes" id="UP000708148">
    <property type="component" value="Unassembled WGS sequence"/>
</dbReference>
<accession>A0A8S1J1R1</accession>
<reference evidence="2" key="1">
    <citation type="submission" date="2020-12" db="EMBL/GenBank/DDBJ databases">
        <authorList>
            <person name="Iha C."/>
        </authorList>
    </citation>
    <scope>NUCLEOTIDE SEQUENCE</scope>
</reference>
<keyword evidence="1" id="KW-0472">Membrane</keyword>
<comment type="caution">
    <text evidence="2">The sequence shown here is derived from an EMBL/GenBank/DDBJ whole genome shotgun (WGS) entry which is preliminary data.</text>
</comment>
<organism evidence="2 3">
    <name type="scientific">Ostreobium quekettii</name>
    <dbReference type="NCBI Taxonomy" id="121088"/>
    <lineage>
        <taxon>Eukaryota</taxon>
        <taxon>Viridiplantae</taxon>
        <taxon>Chlorophyta</taxon>
        <taxon>core chlorophytes</taxon>
        <taxon>Ulvophyceae</taxon>
        <taxon>TCBD clade</taxon>
        <taxon>Bryopsidales</taxon>
        <taxon>Ostreobineae</taxon>
        <taxon>Ostreobiaceae</taxon>
        <taxon>Ostreobium</taxon>
    </lineage>
</organism>
<evidence type="ECO:0000313" key="2">
    <source>
        <dbReference type="EMBL" id="CAD7699936.1"/>
    </source>
</evidence>
<proteinExistence type="predicted"/>
<sequence>MSAQDCGVTQPLFEDALNREHIRKLREKRNERKVAQAKPLCRALRWLSLKHSQFAVHFAVFELNLFERAIFYLVVALLGCLVIYGAARQIAAAAKIVEWAGNTLTTWISPPTNNSTLQSEL</sequence>
<keyword evidence="1" id="KW-1133">Transmembrane helix</keyword>
<dbReference type="AlphaFoldDB" id="A0A8S1J1R1"/>
<keyword evidence="1" id="KW-0812">Transmembrane</keyword>
<gene>
    <name evidence="2" type="ORF">OSTQU699_LOCUS5295</name>
</gene>
<keyword evidence="3" id="KW-1185">Reference proteome</keyword>
<dbReference type="EMBL" id="CAJHUC010001137">
    <property type="protein sequence ID" value="CAD7699936.1"/>
    <property type="molecule type" value="Genomic_DNA"/>
</dbReference>
<protein>
    <submittedName>
        <fullName evidence="2">Uncharacterized protein</fullName>
    </submittedName>
</protein>
<feature type="transmembrane region" description="Helical" evidence="1">
    <location>
        <begin position="69"/>
        <end position="87"/>
    </location>
</feature>
<name>A0A8S1J1R1_9CHLO</name>
<evidence type="ECO:0000256" key="1">
    <source>
        <dbReference type="SAM" id="Phobius"/>
    </source>
</evidence>